<gene>
    <name evidence="1" type="ORF">AVEN_65168_1</name>
</gene>
<dbReference type="Proteomes" id="UP000499080">
    <property type="component" value="Unassembled WGS sequence"/>
</dbReference>
<accession>A0A4Y2AG41</accession>
<proteinExistence type="predicted"/>
<dbReference type="EMBL" id="BGPR01000016">
    <property type="protein sequence ID" value="GBL78567.1"/>
    <property type="molecule type" value="Genomic_DNA"/>
</dbReference>
<protein>
    <submittedName>
        <fullName evidence="1">Uncharacterized protein</fullName>
    </submittedName>
</protein>
<keyword evidence="2" id="KW-1185">Reference proteome</keyword>
<evidence type="ECO:0000313" key="1">
    <source>
        <dbReference type="EMBL" id="GBL78567.1"/>
    </source>
</evidence>
<sequence>MILGVLNHLMWFNLVDTRSQFDLQVKLTPRLKTYKLNWRHQSLEGWCLIFNWLKVSRQLSLEEEVLYLLTEEGPHLKWGWGGILIIPLLSQDTVPYLCDIVHIMNAVQYREDIVAIL</sequence>
<reference evidence="1 2" key="1">
    <citation type="journal article" date="2019" name="Sci. Rep.">
        <title>Orb-weaving spider Araneus ventricosus genome elucidates the spidroin gene catalogue.</title>
        <authorList>
            <person name="Kono N."/>
            <person name="Nakamura H."/>
            <person name="Ohtoshi R."/>
            <person name="Moran D.A.P."/>
            <person name="Shinohara A."/>
            <person name="Yoshida Y."/>
            <person name="Fujiwara M."/>
            <person name="Mori M."/>
            <person name="Tomita M."/>
            <person name="Arakawa K."/>
        </authorList>
    </citation>
    <scope>NUCLEOTIDE SEQUENCE [LARGE SCALE GENOMIC DNA]</scope>
</reference>
<dbReference type="AlphaFoldDB" id="A0A4Y2AG41"/>
<comment type="caution">
    <text evidence="1">The sequence shown here is derived from an EMBL/GenBank/DDBJ whole genome shotgun (WGS) entry which is preliminary data.</text>
</comment>
<name>A0A4Y2AG41_ARAVE</name>
<organism evidence="1 2">
    <name type="scientific">Araneus ventricosus</name>
    <name type="common">Orbweaver spider</name>
    <name type="synonym">Epeira ventricosa</name>
    <dbReference type="NCBI Taxonomy" id="182803"/>
    <lineage>
        <taxon>Eukaryota</taxon>
        <taxon>Metazoa</taxon>
        <taxon>Ecdysozoa</taxon>
        <taxon>Arthropoda</taxon>
        <taxon>Chelicerata</taxon>
        <taxon>Arachnida</taxon>
        <taxon>Araneae</taxon>
        <taxon>Araneomorphae</taxon>
        <taxon>Entelegynae</taxon>
        <taxon>Araneoidea</taxon>
        <taxon>Araneidae</taxon>
        <taxon>Araneus</taxon>
    </lineage>
</organism>
<evidence type="ECO:0000313" key="2">
    <source>
        <dbReference type="Proteomes" id="UP000499080"/>
    </source>
</evidence>